<feature type="chain" id="PRO_5037712710" evidence="1">
    <location>
        <begin position="20"/>
        <end position="236"/>
    </location>
</feature>
<accession>A0A923E003</accession>
<evidence type="ECO:0000256" key="1">
    <source>
        <dbReference type="SAM" id="SignalP"/>
    </source>
</evidence>
<reference evidence="2" key="1">
    <citation type="submission" date="2019-11" db="EMBL/GenBank/DDBJ databases">
        <title>Description of Pedobacter sp. LMG 31464T.</title>
        <authorList>
            <person name="Carlier A."/>
            <person name="Qi S."/>
            <person name="Vandamme P."/>
        </authorList>
    </citation>
    <scope>NUCLEOTIDE SEQUENCE</scope>
    <source>
        <strain evidence="2">LMG 31464</strain>
    </source>
</reference>
<proteinExistence type="predicted"/>
<organism evidence="2 3">
    <name type="scientific">Pedobacter planticolens</name>
    <dbReference type="NCBI Taxonomy" id="2679964"/>
    <lineage>
        <taxon>Bacteria</taxon>
        <taxon>Pseudomonadati</taxon>
        <taxon>Bacteroidota</taxon>
        <taxon>Sphingobacteriia</taxon>
        <taxon>Sphingobacteriales</taxon>
        <taxon>Sphingobacteriaceae</taxon>
        <taxon>Pedobacter</taxon>
    </lineage>
</organism>
<comment type="caution">
    <text evidence="2">The sequence shown here is derived from an EMBL/GenBank/DDBJ whole genome shotgun (WGS) entry which is preliminary data.</text>
</comment>
<dbReference type="EMBL" id="WNXD01000001">
    <property type="protein sequence ID" value="MBB2144997.1"/>
    <property type="molecule type" value="Genomic_DNA"/>
</dbReference>
<evidence type="ECO:0000313" key="3">
    <source>
        <dbReference type="Proteomes" id="UP000601055"/>
    </source>
</evidence>
<name>A0A923E003_9SPHI</name>
<keyword evidence="3" id="KW-1185">Reference proteome</keyword>
<gene>
    <name evidence="2" type="ORF">GM921_05855</name>
</gene>
<protein>
    <submittedName>
        <fullName evidence="2">Outer membrane beta-barrel protein</fullName>
    </submittedName>
</protein>
<feature type="signal peptide" evidence="1">
    <location>
        <begin position="1"/>
        <end position="19"/>
    </location>
</feature>
<evidence type="ECO:0000313" key="2">
    <source>
        <dbReference type="EMBL" id="MBB2144997.1"/>
    </source>
</evidence>
<dbReference type="RefSeq" id="WP_182921660.1">
    <property type="nucleotide sequence ID" value="NZ_WNXD01000001.1"/>
</dbReference>
<dbReference type="AlphaFoldDB" id="A0A923E003"/>
<dbReference type="Proteomes" id="UP000601055">
    <property type="component" value="Unassembled WGS sequence"/>
</dbReference>
<keyword evidence="1" id="KW-0732">Signal</keyword>
<sequence length="236" mass="25177">MKKTLLLGLITFLYFNVNAQTITKKSAIGISIGPSFPLGDFGDKDISNENSGLAKIGGFLGIDYSYTFSKYFGGIVSLQGRLHSVDENALSAYAVPDGTGASLSMKTTAWKTGSIMAGIFHTVPLTKNEKLNFEVRALAGLQSTSSPKIDVNVFIPGMGSFNSSQESTSVNSFTYSLGMAFKYSLDNRMALKLGGDYNGAQPKFSTYSYPADAPVEQEVKQSTGAFNLAIGLSIGF</sequence>